<dbReference type="GO" id="GO:0022857">
    <property type="term" value="F:transmembrane transporter activity"/>
    <property type="evidence" value="ECO:0007669"/>
    <property type="project" value="TreeGrafter"/>
</dbReference>
<dbReference type="EMBL" id="PTIX01000039">
    <property type="protein sequence ID" value="PPK61752.1"/>
    <property type="molecule type" value="Genomic_DNA"/>
</dbReference>
<evidence type="ECO:0000259" key="8">
    <source>
        <dbReference type="Pfam" id="PF02687"/>
    </source>
</evidence>
<reference evidence="10 11" key="1">
    <citation type="submission" date="2018-02" db="EMBL/GenBank/DDBJ databases">
        <title>Genomic Encyclopedia of Archaeal and Bacterial Type Strains, Phase II (KMG-II): from individual species to whole genera.</title>
        <authorList>
            <person name="Goeker M."/>
        </authorList>
    </citation>
    <scope>NUCLEOTIDE SEQUENCE [LARGE SCALE GENOMIC DNA]</scope>
    <source>
        <strain evidence="10 11">YU 961-1</strain>
    </source>
</reference>
<dbReference type="InterPro" id="IPR050250">
    <property type="entry name" value="Macrolide_Exporter_MacB"/>
</dbReference>
<comment type="subcellular location">
    <subcellularLocation>
        <location evidence="1">Cell membrane</location>
        <topology evidence="1">Multi-pass membrane protein</topology>
    </subcellularLocation>
</comment>
<evidence type="ECO:0000256" key="7">
    <source>
        <dbReference type="SAM" id="Phobius"/>
    </source>
</evidence>
<dbReference type="Pfam" id="PF02687">
    <property type="entry name" value="FtsX"/>
    <property type="match status" value="1"/>
</dbReference>
<evidence type="ECO:0000256" key="3">
    <source>
        <dbReference type="ARBA" id="ARBA00022692"/>
    </source>
</evidence>
<dbReference type="PANTHER" id="PTHR30572">
    <property type="entry name" value="MEMBRANE COMPONENT OF TRANSPORTER-RELATED"/>
    <property type="match status" value="1"/>
</dbReference>
<feature type="domain" description="MacB-like periplasmic core" evidence="9">
    <location>
        <begin position="35"/>
        <end position="254"/>
    </location>
</feature>
<evidence type="ECO:0000256" key="4">
    <source>
        <dbReference type="ARBA" id="ARBA00022989"/>
    </source>
</evidence>
<keyword evidence="5 7" id="KW-0472">Membrane</keyword>
<dbReference type="AlphaFoldDB" id="A0A2S6GBY4"/>
<dbReference type="GO" id="GO:0005886">
    <property type="term" value="C:plasma membrane"/>
    <property type="evidence" value="ECO:0007669"/>
    <property type="project" value="UniProtKB-SubCell"/>
</dbReference>
<evidence type="ECO:0000256" key="6">
    <source>
        <dbReference type="ARBA" id="ARBA00038076"/>
    </source>
</evidence>
<dbReference type="InterPro" id="IPR025857">
    <property type="entry name" value="MacB_PCD"/>
</dbReference>
<dbReference type="Proteomes" id="UP000239203">
    <property type="component" value="Unassembled WGS sequence"/>
</dbReference>
<evidence type="ECO:0000259" key="9">
    <source>
        <dbReference type="Pfam" id="PF12704"/>
    </source>
</evidence>
<dbReference type="OrthoDB" id="9780560at2"/>
<evidence type="ECO:0000256" key="2">
    <source>
        <dbReference type="ARBA" id="ARBA00022475"/>
    </source>
</evidence>
<feature type="transmembrane region" description="Helical" evidence="7">
    <location>
        <begin position="383"/>
        <end position="404"/>
    </location>
</feature>
<evidence type="ECO:0000313" key="11">
    <source>
        <dbReference type="Proteomes" id="UP000239203"/>
    </source>
</evidence>
<keyword evidence="4 7" id="KW-1133">Transmembrane helix</keyword>
<proteinExistence type="inferred from homology"/>
<comment type="similarity">
    <text evidence="6">Belongs to the ABC-4 integral membrane protein family.</text>
</comment>
<evidence type="ECO:0000313" key="10">
    <source>
        <dbReference type="EMBL" id="PPK61752.1"/>
    </source>
</evidence>
<organism evidence="10 11">
    <name type="scientific">Actinokineospora auranticolor</name>
    <dbReference type="NCBI Taxonomy" id="155976"/>
    <lineage>
        <taxon>Bacteria</taxon>
        <taxon>Bacillati</taxon>
        <taxon>Actinomycetota</taxon>
        <taxon>Actinomycetes</taxon>
        <taxon>Pseudonocardiales</taxon>
        <taxon>Pseudonocardiaceae</taxon>
        <taxon>Actinokineospora</taxon>
    </lineage>
</organism>
<evidence type="ECO:0000256" key="5">
    <source>
        <dbReference type="ARBA" id="ARBA00023136"/>
    </source>
</evidence>
<keyword evidence="11" id="KW-1185">Reference proteome</keyword>
<feature type="transmembrane region" description="Helical" evidence="7">
    <location>
        <begin position="295"/>
        <end position="320"/>
    </location>
</feature>
<keyword evidence="3 7" id="KW-0812">Transmembrane</keyword>
<evidence type="ECO:0000256" key="1">
    <source>
        <dbReference type="ARBA" id="ARBA00004651"/>
    </source>
</evidence>
<feature type="transmembrane region" description="Helical" evidence="7">
    <location>
        <begin position="36"/>
        <end position="56"/>
    </location>
</feature>
<dbReference type="InterPro" id="IPR003838">
    <property type="entry name" value="ABC3_permease_C"/>
</dbReference>
<keyword evidence="2" id="KW-1003">Cell membrane</keyword>
<feature type="domain" description="ABC3 transporter permease C-terminal" evidence="8">
    <location>
        <begin position="297"/>
        <end position="411"/>
    </location>
</feature>
<gene>
    <name evidence="10" type="ORF">CLV40_13949</name>
</gene>
<protein>
    <submittedName>
        <fullName evidence="10">Putative ABC transport system permease protein</fullName>
    </submittedName>
</protein>
<feature type="transmembrane region" description="Helical" evidence="7">
    <location>
        <begin position="341"/>
        <end position="371"/>
    </location>
</feature>
<accession>A0A2S6GBY4</accession>
<comment type="caution">
    <text evidence="10">The sequence shown here is derived from an EMBL/GenBank/DDBJ whole genome shotgun (WGS) entry which is preliminary data.</text>
</comment>
<name>A0A2S6GBY4_9PSEU</name>
<dbReference type="PANTHER" id="PTHR30572:SF4">
    <property type="entry name" value="ABC TRANSPORTER PERMEASE YTRF"/>
    <property type="match status" value="1"/>
</dbReference>
<sequence>MGFRRSTRGDRPPTFTFADLLDEAISGIVQRPSRTALTALGIVLGVGTLVAVLGLTTTTANQISQRFNVLSATEVLVKAPEDTGGDDGAGSSRSLLPEDADDRAMGILGVVNAGTFRTVPADFVGKISNTSVDPGGYQDIDVVAATAGFFDAVHPTEVQGRVFDRGMQERADRVVVLGVNAARRLGISNLDRGPAILLGGVPATVIGILGDTERRPEVLSAILIPMSTAGDLWPTPAGVAANEQMLVDTKMGAAPVVARQVAFALRPDNPSALSVTAPPDPHALHDNVAGDLGQLFMILALVCLVIGGLGIANTMLVSVLERTPEVGLRRALGAHRKHIALQFLTESGIVGTIGGLIGASVGAVTVTVVSVTQGWTPVIQPWAFLPAPVVGTLIGLAAGTYPALRATRIEPVEAFRR</sequence>
<dbReference type="Pfam" id="PF12704">
    <property type="entry name" value="MacB_PCD"/>
    <property type="match status" value="1"/>
</dbReference>